<dbReference type="Pfam" id="PF22625">
    <property type="entry name" value="ECR1_N_2"/>
    <property type="match status" value="1"/>
</dbReference>
<proteinExistence type="inferred from homology"/>
<evidence type="ECO:0000313" key="7">
    <source>
        <dbReference type="Proteomes" id="UP000248557"/>
    </source>
</evidence>
<dbReference type="SUPFAM" id="SSF110324">
    <property type="entry name" value="Ribosomal L27 protein-like"/>
    <property type="match status" value="1"/>
</dbReference>
<dbReference type="GO" id="GO:0008143">
    <property type="term" value="F:poly(A) binding"/>
    <property type="evidence" value="ECO:0007669"/>
    <property type="project" value="InterPro"/>
</dbReference>
<evidence type="ECO:0000313" key="6">
    <source>
        <dbReference type="EMBL" id="RAP02670.1"/>
    </source>
</evidence>
<organism evidence="6 7">
    <name type="scientific">Methanosphaera stadtmanae</name>
    <dbReference type="NCBI Taxonomy" id="2317"/>
    <lineage>
        <taxon>Archaea</taxon>
        <taxon>Methanobacteriati</taxon>
        <taxon>Methanobacteriota</taxon>
        <taxon>Methanomada group</taxon>
        <taxon>Methanobacteria</taxon>
        <taxon>Methanobacteriales</taxon>
        <taxon>Methanobacteriaceae</taxon>
        <taxon>Methanosphaera</taxon>
    </lineage>
</organism>
<dbReference type="Pfam" id="PF21266">
    <property type="entry name" value="S1_RRP4"/>
    <property type="match status" value="1"/>
</dbReference>
<dbReference type="PANTHER" id="PTHR21321">
    <property type="entry name" value="PNAS-3 RELATED"/>
    <property type="match status" value="1"/>
</dbReference>
<dbReference type="GO" id="GO:0005737">
    <property type="term" value="C:cytoplasm"/>
    <property type="evidence" value="ECO:0007669"/>
    <property type="project" value="UniProtKB-SubCell"/>
</dbReference>
<dbReference type="InterPro" id="IPR003029">
    <property type="entry name" value="S1_domain"/>
</dbReference>
<dbReference type="HAMAP" id="MF_00623">
    <property type="entry name" value="Exosome_Rrp4"/>
    <property type="match status" value="1"/>
</dbReference>
<dbReference type="OMA" id="GPYIPEV"/>
<dbReference type="Gene3D" id="2.40.50.140">
    <property type="entry name" value="Nucleic acid-binding proteins"/>
    <property type="match status" value="1"/>
</dbReference>
<sequence length="222" mass="25421">MIFVENKEIVLPGSLLTDNNYKLGRGTYKENGKIYSSITGLVYFESEQIKVIPLKDTYSPNYGDLVIGRVTGSSYSSWSIDINSTYHGFLPTTELYDKNEPNINNIINIKDMLLLRVANVDEINRVKLTLRSRGLGKFNQGTIIKVKQPTIHFLSEENAFLTTMIQEYTYTDVIIGKNGLIWINGLKENIERIIEIIELIEKEEPLKHNLIKHIQSMILNPK</sequence>
<comment type="subunit">
    <text evidence="4">Component of the archaeal exosome complex. Forms a trimer of Rrp4 and/or Csl4 subunits. The trimer associates with an hexameric ring-like arrangement composed of 3 Rrp41-Rrp42 heterodimers.</text>
</comment>
<keyword evidence="2 4" id="KW-0271">Exosome</keyword>
<name>A0A328Q7G2_9EURY</name>
<dbReference type="InterPro" id="IPR054371">
    <property type="entry name" value="RRP4_N"/>
</dbReference>
<dbReference type="SUPFAM" id="SSF50249">
    <property type="entry name" value="Nucleic acid-binding proteins"/>
    <property type="match status" value="1"/>
</dbReference>
<evidence type="ECO:0000256" key="2">
    <source>
        <dbReference type="ARBA" id="ARBA00022835"/>
    </source>
</evidence>
<dbReference type="InterPro" id="IPR023474">
    <property type="entry name" value="Rrp4"/>
</dbReference>
<dbReference type="RefSeq" id="WP_011406826.1">
    <property type="nucleotide sequence ID" value="NZ_CATZNA010000024.1"/>
</dbReference>
<dbReference type="InterPro" id="IPR036612">
    <property type="entry name" value="KH_dom_type_1_sf"/>
</dbReference>
<dbReference type="GeneID" id="3855816"/>
<dbReference type="EMBL" id="NGJK01000079">
    <property type="protein sequence ID" value="RAP02670.1"/>
    <property type="molecule type" value="Genomic_DNA"/>
</dbReference>
<comment type="function">
    <text evidence="4">Non-catalytic component of the exosome, which is a complex involved in RNA degradation. Increases the RNA binding and the efficiency of RNA degradation. Confers strong poly(A) specificity to the exosome.</text>
</comment>
<dbReference type="GO" id="GO:0034475">
    <property type="term" value="P:U4 snRNA 3'-end processing"/>
    <property type="evidence" value="ECO:0007669"/>
    <property type="project" value="TreeGrafter"/>
</dbReference>
<evidence type="ECO:0000259" key="5">
    <source>
        <dbReference type="PROSITE" id="PS50126"/>
    </source>
</evidence>
<evidence type="ECO:0000256" key="4">
    <source>
        <dbReference type="HAMAP-Rule" id="MF_00623"/>
    </source>
</evidence>
<evidence type="ECO:0000256" key="3">
    <source>
        <dbReference type="ARBA" id="ARBA00022884"/>
    </source>
</evidence>
<dbReference type="PROSITE" id="PS50126">
    <property type="entry name" value="S1"/>
    <property type="match status" value="1"/>
</dbReference>
<dbReference type="SUPFAM" id="SSF54791">
    <property type="entry name" value="Eukaryotic type KH-domain (KH-domain type I)"/>
    <property type="match status" value="1"/>
</dbReference>
<dbReference type="PANTHER" id="PTHR21321:SF4">
    <property type="entry name" value="EXOSOME COMPLEX COMPONENT RRP4"/>
    <property type="match status" value="1"/>
</dbReference>
<dbReference type="GO" id="GO:0071051">
    <property type="term" value="P:poly(A)-dependent snoRNA 3'-end processing"/>
    <property type="evidence" value="ECO:0007669"/>
    <property type="project" value="TreeGrafter"/>
</dbReference>
<dbReference type="InterPro" id="IPR026699">
    <property type="entry name" value="Exosome_RNA_bind1/RRP40/RRP4"/>
</dbReference>
<dbReference type="CDD" id="cd05789">
    <property type="entry name" value="S1_Rrp4"/>
    <property type="match status" value="1"/>
</dbReference>
<comment type="subcellular location">
    <subcellularLocation>
        <location evidence="4">Cytoplasm</location>
    </subcellularLocation>
</comment>
<keyword evidence="1 4" id="KW-0963">Cytoplasm</keyword>
<evidence type="ECO:0000256" key="1">
    <source>
        <dbReference type="ARBA" id="ARBA00022490"/>
    </source>
</evidence>
<keyword evidence="3 4" id="KW-0694">RNA-binding</keyword>
<dbReference type="Proteomes" id="UP000248557">
    <property type="component" value="Unassembled WGS sequence"/>
</dbReference>
<dbReference type="Gene3D" id="3.30.1370.10">
    <property type="entry name" value="K Homology domain, type 1"/>
    <property type="match status" value="1"/>
</dbReference>
<dbReference type="AlphaFoldDB" id="A0A328Q7G2"/>
<dbReference type="InterPro" id="IPR048565">
    <property type="entry name" value="S1_RRP4"/>
</dbReference>
<protein>
    <recommendedName>
        <fullName evidence="4">Exosome complex component Rrp4</fullName>
    </recommendedName>
</protein>
<reference evidence="6 7" key="1">
    <citation type="submission" date="2017-05" db="EMBL/GenBank/DDBJ databases">
        <title>Host range expansion of the Methanosphaera genus to humans and monogastric animals involves recent and extensive reduction in genome content.</title>
        <authorList>
            <person name="Hoedt E.C."/>
            <person name="Volmer J.G."/>
            <person name="Parks D.H."/>
            <person name="Rosewarne C.P."/>
            <person name="Denman S.E."/>
            <person name="Mcsweeney C.S."/>
            <person name="O Cuiv P."/>
            <person name="Hugenholtz P."/>
            <person name="Tyson G.W."/>
            <person name="Morrison M."/>
        </authorList>
    </citation>
    <scope>NUCLEOTIDE SEQUENCE [LARGE SCALE GENOMIC DNA]</scope>
    <source>
        <strain evidence="6 7">PA5</strain>
    </source>
</reference>
<gene>
    <name evidence="4" type="primary">rrp4</name>
    <name evidence="6" type="ORF">CA615_06215</name>
</gene>
<dbReference type="Gene3D" id="2.40.50.100">
    <property type="match status" value="1"/>
</dbReference>
<comment type="caution">
    <text evidence="6">The sequence shown here is derived from an EMBL/GenBank/DDBJ whole genome shotgun (WGS) entry which is preliminary data.</text>
</comment>
<comment type="similarity">
    <text evidence="4">Belongs to the RRP4 family.</text>
</comment>
<feature type="domain" description="S1 motif" evidence="5">
    <location>
        <begin position="63"/>
        <end position="131"/>
    </location>
</feature>
<dbReference type="GO" id="GO:0000467">
    <property type="term" value="P:exonucleolytic trimming to generate mature 3'-end of 5.8S rRNA from tricistronic rRNA transcript (SSU-rRNA, 5.8S rRNA, LSU-rRNA)"/>
    <property type="evidence" value="ECO:0007669"/>
    <property type="project" value="TreeGrafter"/>
</dbReference>
<dbReference type="GO" id="GO:0000178">
    <property type="term" value="C:exosome (RNase complex)"/>
    <property type="evidence" value="ECO:0007669"/>
    <property type="project" value="UniProtKB-KW"/>
</dbReference>
<dbReference type="SMR" id="A0A328Q7G2"/>
<accession>A0A328Q7G2</accession>
<dbReference type="InterPro" id="IPR012340">
    <property type="entry name" value="NA-bd_OB-fold"/>
</dbReference>
<dbReference type="GO" id="GO:0071034">
    <property type="term" value="P:CUT catabolic process"/>
    <property type="evidence" value="ECO:0007669"/>
    <property type="project" value="TreeGrafter"/>
</dbReference>